<sequence length="275" mass="31245">RINLQHYLWNDGLGYILHPSIPTDTEDLVIADIGSGTAIWLIEMSRRLRPSAVLHGLDVSHDQSPPAHMLPSNVSLRIHDCLTVPTEDILGSYDIVHIQNFNSVVRNNDPVPVIQHVLKMLSKYSDIHLPRFSVNLTNKKLTLEPGGYLTWGEYDFQTWRSKTLPSAMDYDDELRKLLIHNATQDSWTAKLPQTYLACGLTNIVVERVPFLPEVTTFLLDTFMVASHELSVKILDRLGEGRGDMSRSYIETIGKNRRNLEVALDRLTVIGQKPRR</sequence>
<organism evidence="1 2">
    <name type="scientific">Amniculicola lignicola CBS 123094</name>
    <dbReference type="NCBI Taxonomy" id="1392246"/>
    <lineage>
        <taxon>Eukaryota</taxon>
        <taxon>Fungi</taxon>
        <taxon>Dikarya</taxon>
        <taxon>Ascomycota</taxon>
        <taxon>Pezizomycotina</taxon>
        <taxon>Dothideomycetes</taxon>
        <taxon>Pleosporomycetidae</taxon>
        <taxon>Pleosporales</taxon>
        <taxon>Amniculicolaceae</taxon>
        <taxon>Amniculicola</taxon>
    </lineage>
</organism>
<dbReference type="SUPFAM" id="SSF53335">
    <property type="entry name" value="S-adenosyl-L-methionine-dependent methyltransferases"/>
    <property type="match status" value="2"/>
</dbReference>
<name>A0A6A5VYP3_9PLEO</name>
<accession>A0A6A5VYP3</accession>
<protein>
    <recommendedName>
        <fullName evidence="3">Methyltransferase domain-containing protein</fullName>
    </recommendedName>
</protein>
<evidence type="ECO:0008006" key="3">
    <source>
        <dbReference type="Google" id="ProtNLM"/>
    </source>
</evidence>
<proteinExistence type="predicted"/>
<evidence type="ECO:0000313" key="1">
    <source>
        <dbReference type="EMBL" id="KAF1992981.1"/>
    </source>
</evidence>
<feature type="non-terminal residue" evidence="1">
    <location>
        <position position="1"/>
    </location>
</feature>
<dbReference type="Proteomes" id="UP000799779">
    <property type="component" value="Unassembled WGS sequence"/>
</dbReference>
<gene>
    <name evidence="1" type="ORF">P154DRAFT_591736</name>
</gene>
<evidence type="ECO:0000313" key="2">
    <source>
        <dbReference type="Proteomes" id="UP000799779"/>
    </source>
</evidence>
<keyword evidence="2" id="KW-1185">Reference proteome</keyword>
<dbReference type="InterPro" id="IPR029063">
    <property type="entry name" value="SAM-dependent_MTases_sf"/>
</dbReference>
<dbReference type="EMBL" id="ML977743">
    <property type="protein sequence ID" value="KAF1992981.1"/>
    <property type="molecule type" value="Genomic_DNA"/>
</dbReference>
<dbReference type="OrthoDB" id="417697at2759"/>
<dbReference type="AlphaFoldDB" id="A0A6A5VYP3"/>
<reference evidence="1" key="1">
    <citation type="journal article" date="2020" name="Stud. Mycol.">
        <title>101 Dothideomycetes genomes: a test case for predicting lifestyles and emergence of pathogens.</title>
        <authorList>
            <person name="Haridas S."/>
            <person name="Albert R."/>
            <person name="Binder M."/>
            <person name="Bloem J."/>
            <person name="Labutti K."/>
            <person name="Salamov A."/>
            <person name="Andreopoulos B."/>
            <person name="Baker S."/>
            <person name="Barry K."/>
            <person name="Bills G."/>
            <person name="Bluhm B."/>
            <person name="Cannon C."/>
            <person name="Castanera R."/>
            <person name="Culley D."/>
            <person name="Daum C."/>
            <person name="Ezra D."/>
            <person name="Gonzalez J."/>
            <person name="Henrissat B."/>
            <person name="Kuo A."/>
            <person name="Liang C."/>
            <person name="Lipzen A."/>
            <person name="Lutzoni F."/>
            <person name="Magnuson J."/>
            <person name="Mondo S."/>
            <person name="Nolan M."/>
            <person name="Ohm R."/>
            <person name="Pangilinan J."/>
            <person name="Park H.-J."/>
            <person name="Ramirez L."/>
            <person name="Alfaro M."/>
            <person name="Sun H."/>
            <person name="Tritt A."/>
            <person name="Yoshinaga Y."/>
            <person name="Zwiers L.-H."/>
            <person name="Turgeon B."/>
            <person name="Goodwin S."/>
            <person name="Spatafora J."/>
            <person name="Crous P."/>
            <person name="Grigoriev I."/>
        </authorList>
    </citation>
    <scope>NUCLEOTIDE SEQUENCE</scope>
    <source>
        <strain evidence="1">CBS 123094</strain>
    </source>
</reference>
<dbReference type="Gene3D" id="3.40.50.150">
    <property type="entry name" value="Vaccinia Virus protein VP39"/>
    <property type="match status" value="1"/>
</dbReference>